<reference evidence="2" key="1">
    <citation type="submission" date="2020-09" db="EMBL/GenBank/DDBJ databases">
        <title>A novel bacterium of genus Neiella, isolated from South China Sea.</title>
        <authorList>
            <person name="Huang H."/>
            <person name="Mo K."/>
            <person name="Hu Y."/>
        </authorList>
    </citation>
    <scope>NUCLEOTIDE SEQUENCE</scope>
    <source>
        <strain evidence="2">HB171785</strain>
    </source>
</reference>
<dbReference type="Pfam" id="PF00535">
    <property type="entry name" value="Glycos_transf_2"/>
    <property type="match status" value="1"/>
</dbReference>
<dbReference type="Proteomes" id="UP000638014">
    <property type="component" value="Unassembled WGS sequence"/>
</dbReference>
<evidence type="ECO:0000313" key="3">
    <source>
        <dbReference type="Proteomes" id="UP000638014"/>
    </source>
</evidence>
<protein>
    <submittedName>
        <fullName evidence="2">Glycosyltransferase family 2 protein</fullName>
    </submittedName>
</protein>
<dbReference type="InterPro" id="IPR050834">
    <property type="entry name" value="Glycosyltransf_2"/>
</dbReference>
<dbReference type="InterPro" id="IPR001173">
    <property type="entry name" value="Glyco_trans_2-like"/>
</dbReference>
<keyword evidence="3" id="KW-1185">Reference proteome</keyword>
<comment type="caution">
    <text evidence="2">The sequence shown here is derived from an EMBL/GenBank/DDBJ whole genome shotgun (WGS) entry which is preliminary data.</text>
</comment>
<dbReference type="RefSeq" id="WP_191145627.1">
    <property type="nucleotide sequence ID" value="NZ_JACXAF010000019.1"/>
</dbReference>
<proteinExistence type="predicted"/>
<organism evidence="2 3">
    <name type="scientific">Neiella litorisoli</name>
    <dbReference type="NCBI Taxonomy" id="2771431"/>
    <lineage>
        <taxon>Bacteria</taxon>
        <taxon>Pseudomonadati</taxon>
        <taxon>Pseudomonadota</taxon>
        <taxon>Gammaproteobacteria</taxon>
        <taxon>Alteromonadales</taxon>
        <taxon>Echinimonadaceae</taxon>
        <taxon>Neiella</taxon>
    </lineage>
</organism>
<dbReference type="Gene3D" id="3.90.550.10">
    <property type="entry name" value="Spore Coat Polysaccharide Biosynthesis Protein SpsA, Chain A"/>
    <property type="match status" value="1"/>
</dbReference>
<evidence type="ECO:0000313" key="2">
    <source>
        <dbReference type="EMBL" id="MBD1390557.1"/>
    </source>
</evidence>
<name>A0A8J6UQ86_9GAMM</name>
<dbReference type="AlphaFoldDB" id="A0A8J6UQ86"/>
<evidence type="ECO:0000259" key="1">
    <source>
        <dbReference type="Pfam" id="PF00535"/>
    </source>
</evidence>
<dbReference type="PANTHER" id="PTHR43685:SF2">
    <property type="entry name" value="GLYCOSYLTRANSFERASE 2-LIKE DOMAIN-CONTAINING PROTEIN"/>
    <property type="match status" value="1"/>
</dbReference>
<gene>
    <name evidence="2" type="ORF">IC617_14055</name>
</gene>
<feature type="domain" description="Glycosyltransferase 2-like" evidence="1">
    <location>
        <begin position="16"/>
        <end position="176"/>
    </location>
</feature>
<dbReference type="InterPro" id="IPR029044">
    <property type="entry name" value="Nucleotide-diphossugar_trans"/>
</dbReference>
<dbReference type="SUPFAM" id="SSF53448">
    <property type="entry name" value="Nucleotide-diphospho-sugar transferases"/>
    <property type="match status" value="1"/>
</dbReference>
<dbReference type="EMBL" id="JACXAF010000019">
    <property type="protein sequence ID" value="MBD1390557.1"/>
    <property type="molecule type" value="Genomic_DNA"/>
</dbReference>
<dbReference type="CDD" id="cd00761">
    <property type="entry name" value="Glyco_tranf_GTA_type"/>
    <property type="match status" value="1"/>
</dbReference>
<sequence>MTVESVFNHSASKAISIIVPVFNDYQRLSLCVNALLPQLDAADAELIVVDNGSPDVDQTVVGVLNSHQRTKYLIELEPGSYSARNAGLKVAEGRIIAFTDSDCIPEPDWLEQGLAILNHTHNDLIAGNITVFCASNGPRTLLESFERVLAFPQRENATLGRSVTANFWIRRAIVERIGRFDCQAFSGADYEFSSRAVKHGAVMTFGEQCIVAHPARRELSDMRQKLRRVVGGFYRLQNKDPAMAAQLSWQALLSDAAPPIQALKSCIRQKQTLQLSNYEIARVLFVALHNKWYRLWLKLRVKAGLVGFVER</sequence>
<dbReference type="PANTHER" id="PTHR43685">
    <property type="entry name" value="GLYCOSYLTRANSFERASE"/>
    <property type="match status" value="1"/>
</dbReference>
<accession>A0A8J6UQ86</accession>